<proteinExistence type="predicted"/>
<sequence length="81" mass="9391">MINFSSQDLVTNRSPNHCTESIFHRRIPESFDADSNNDGSRGQILRSLMAAPWPYRVFDSHCRRTSMIRITPRSPPTHRYG</sequence>
<accession>A0A922ICM3</accession>
<dbReference type="EMBL" id="ASGP02000001">
    <property type="protein sequence ID" value="KAH9526233.1"/>
    <property type="molecule type" value="Genomic_DNA"/>
</dbReference>
<gene>
    <name evidence="1" type="ORF">DERF_000333</name>
</gene>
<dbReference type="AlphaFoldDB" id="A0A922ICM3"/>
<dbReference type="Proteomes" id="UP000790347">
    <property type="component" value="Unassembled WGS sequence"/>
</dbReference>
<protein>
    <submittedName>
        <fullName evidence="1">Uncharacterized protein</fullName>
    </submittedName>
</protein>
<evidence type="ECO:0000313" key="1">
    <source>
        <dbReference type="EMBL" id="KAH9526233.1"/>
    </source>
</evidence>
<reference evidence="1" key="2">
    <citation type="journal article" date="2022" name="Res Sq">
        <title>Comparative Genomics Reveals Insights into the Divergent Evolution of Astigmatic Mites and Household Pest Adaptations.</title>
        <authorList>
            <person name="Xiong Q."/>
            <person name="Wan A.T.-Y."/>
            <person name="Liu X.-Y."/>
            <person name="Fung C.S.-H."/>
            <person name="Xiao X."/>
            <person name="Malainual N."/>
            <person name="Hou J."/>
            <person name="Wang L."/>
            <person name="Wang M."/>
            <person name="Yang K."/>
            <person name="Cui Y."/>
            <person name="Leung E."/>
            <person name="Nong W."/>
            <person name="Shin S.-K."/>
            <person name="Au S."/>
            <person name="Jeong K.Y."/>
            <person name="Chew F.T."/>
            <person name="Hui J."/>
            <person name="Leung T.F."/>
            <person name="Tungtrongchitr A."/>
            <person name="Zhong N."/>
            <person name="Liu Z."/>
            <person name="Tsui S."/>
        </authorList>
    </citation>
    <scope>NUCLEOTIDE SEQUENCE</scope>
    <source>
        <strain evidence="1">Derf</strain>
        <tissue evidence="1">Whole organism</tissue>
    </source>
</reference>
<keyword evidence="2" id="KW-1185">Reference proteome</keyword>
<name>A0A922ICM3_DERFA</name>
<evidence type="ECO:0000313" key="2">
    <source>
        <dbReference type="Proteomes" id="UP000790347"/>
    </source>
</evidence>
<organism evidence="1 2">
    <name type="scientific">Dermatophagoides farinae</name>
    <name type="common">American house dust mite</name>
    <dbReference type="NCBI Taxonomy" id="6954"/>
    <lineage>
        <taxon>Eukaryota</taxon>
        <taxon>Metazoa</taxon>
        <taxon>Ecdysozoa</taxon>
        <taxon>Arthropoda</taxon>
        <taxon>Chelicerata</taxon>
        <taxon>Arachnida</taxon>
        <taxon>Acari</taxon>
        <taxon>Acariformes</taxon>
        <taxon>Sarcoptiformes</taxon>
        <taxon>Astigmata</taxon>
        <taxon>Psoroptidia</taxon>
        <taxon>Analgoidea</taxon>
        <taxon>Pyroglyphidae</taxon>
        <taxon>Dermatophagoidinae</taxon>
        <taxon>Dermatophagoides</taxon>
    </lineage>
</organism>
<reference evidence="1" key="1">
    <citation type="submission" date="2013-05" db="EMBL/GenBank/DDBJ databases">
        <authorList>
            <person name="Yim A.K.Y."/>
            <person name="Chan T.F."/>
            <person name="Ji K.M."/>
            <person name="Liu X.Y."/>
            <person name="Zhou J.W."/>
            <person name="Li R.Q."/>
            <person name="Yang K.Y."/>
            <person name="Li J."/>
            <person name="Li M."/>
            <person name="Law P.T.W."/>
            <person name="Wu Y.L."/>
            <person name="Cai Z.L."/>
            <person name="Qin H."/>
            <person name="Bao Y."/>
            <person name="Leung R.K.K."/>
            <person name="Ng P.K.S."/>
            <person name="Zou J."/>
            <person name="Zhong X.J."/>
            <person name="Ran P.X."/>
            <person name="Zhong N.S."/>
            <person name="Liu Z.G."/>
            <person name="Tsui S.K.W."/>
        </authorList>
    </citation>
    <scope>NUCLEOTIDE SEQUENCE</scope>
    <source>
        <strain evidence="1">Derf</strain>
        <tissue evidence="1">Whole organism</tissue>
    </source>
</reference>
<comment type="caution">
    <text evidence="1">The sequence shown here is derived from an EMBL/GenBank/DDBJ whole genome shotgun (WGS) entry which is preliminary data.</text>
</comment>